<organism evidence="4">
    <name type="scientific">Talaromyces marneffei PM1</name>
    <dbReference type="NCBI Taxonomy" id="1077442"/>
    <lineage>
        <taxon>Eukaryota</taxon>
        <taxon>Fungi</taxon>
        <taxon>Dikarya</taxon>
        <taxon>Ascomycota</taxon>
        <taxon>Pezizomycotina</taxon>
        <taxon>Eurotiomycetes</taxon>
        <taxon>Eurotiomycetidae</taxon>
        <taxon>Eurotiales</taxon>
        <taxon>Trichocomaceae</taxon>
        <taxon>Talaromyces</taxon>
        <taxon>Talaromyces sect. Talaromyces</taxon>
    </lineage>
</organism>
<dbReference type="HOGENOM" id="CLU_007625_0_1_1"/>
<dbReference type="SUPFAM" id="SSF109993">
    <property type="entry name" value="VPS9 domain"/>
    <property type="match status" value="1"/>
</dbReference>
<dbReference type="PROSITE" id="PS51205">
    <property type="entry name" value="VPS9"/>
    <property type="match status" value="1"/>
</dbReference>
<proteinExistence type="predicted"/>
<gene>
    <name evidence="4" type="ORF">GQ26_0141620</name>
</gene>
<feature type="compositionally biased region" description="Polar residues" evidence="1">
    <location>
        <begin position="28"/>
        <end position="42"/>
    </location>
</feature>
<dbReference type="CDD" id="cd14369">
    <property type="entry name" value="CUE_VPS9_like"/>
    <property type="match status" value="1"/>
</dbReference>
<dbReference type="Gene3D" id="1.20.1050.80">
    <property type="entry name" value="VPS9 domain"/>
    <property type="match status" value="1"/>
</dbReference>
<feature type="region of interest" description="Disordered" evidence="1">
    <location>
        <begin position="214"/>
        <end position="269"/>
    </location>
</feature>
<dbReference type="Gene3D" id="1.10.8.10">
    <property type="entry name" value="DNA helicase RuvA subunit, C-terminal domain"/>
    <property type="match status" value="1"/>
</dbReference>
<dbReference type="PROSITE" id="PS51140">
    <property type="entry name" value="CUE"/>
    <property type="match status" value="1"/>
</dbReference>
<dbReference type="Pfam" id="PF18151">
    <property type="entry name" value="DUF5601"/>
    <property type="match status" value="1"/>
</dbReference>
<dbReference type="SUPFAM" id="SSF46934">
    <property type="entry name" value="UBA-like"/>
    <property type="match status" value="1"/>
</dbReference>
<dbReference type="AlphaFoldDB" id="A0A093VCP7"/>
<dbReference type="GO" id="GO:0031267">
    <property type="term" value="F:small GTPase binding"/>
    <property type="evidence" value="ECO:0007669"/>
    <property type="project" value="TreeGrafter"/>
</dbReference>
<dbReference type="eggNOG" id="KOG2319">
    <property type="taxonomic scope" value="Eukaryota"/>
</dbReference>
<dbReference type="InterPro" id="IPR041545">
    <property type="entry name" value="DUF5601"/>
</dbReference>
<dbReference type="GO" id="GO:0005829">
    <property type="term" value="C:cytosol"/>
    <property type="evidence" value="ECO:0007669"/>
    <property type="project" value="TreeGrafter"/>
</dbReference>
<dbReference type="InterPro" id="IPR003123">
    <property type="entry name" value="VPS9"/>
</dbReference>
<evidence type="ECO:0000259" key="3">
    <source>
        <dbReference type="PROSITE" id="PS51205"/>
    </source>
</evidence>
<feature type="region of interest" description="Disordered" evidence="1">
    <location>
        <begin position="1"/>
        <end position="181"/>
    </location>
</feature>
<dbReference type="Pfam" id="PF02845">
    <property type="entry name" value="CUE"/>
    <property type="match status" value="1"/>
</dbReference>
<feature type="region of interest" description="Disordered" evidence="1">
    <location>
        <begin position="555"/>
        <end position="598"/>
    </location>
</feature>
<feature type="region of interest" description="Disordered" evidence="1">
    <location>
        <begin position="358"/>
        <end position="377"/>
    </location>
</feature>
<feature type="compositionally biased region" description="Low complexity" evidence="1">
    <location>
        <begin position="221"/>
        <end position="240"/>
    </location>
</feature>
<dbReference type="InterPro" id="IPR045046">
    <property type="entry name" value="Vps9-like"/>
</dbReference>
<feature type="domain" description="CUE" evidence="2">
    <location>
        <begin position="670"/>
        <end position="713"/>
    </location>
</feature>
<reference evidence="4" key="1">
    <citation type="journal article" date="2014" name="PLoS Genet.">
        <title>Signature Gene Expression Reveals Novel Clues to the Molecular Mechanisms of Dimorphic Transition in Penicillium marneffei.</title>
        <authorList>
            <person name="Yang E."/>
            <person name="Wang G."/>
            <person name="Cai J."/>
            <person name="Woo P.C."/>
            <person name="Lau S.K."/>
            <person name="Yuen K.-Y."/>
            <person name="Chow W.-N."/>
            <person name="Lin X."/>
        </authorList>
    </citation>
    <scope>NUCLEOTIDE SEQUENCE [LARGE SCALE GENOMIC DNA]</scope>
    <source>
        <strain evidence="4">PM1</strain>
    </source>
</reference>
<dbReference type="Gene3D" id="1.10.246.120">
    <property type="match status" value="1"/>
</dbReference>
<dbReference type="GO" id="GO:0043130">
    <property type="term" value="F:ubiquitin binding"/>
    <property type="evidence" value="ECO:0007669"/>
    <property type="project" value="InterPro"/>
</dbReference>
<dbReference type="GO" id="GO:0005085">
    <property type="term" value="F:guanyl-nucleotide exchange factor activity"/>
    <property type="evidence" value="ECO:0007669"/>
    <property type="project" value="InterPro"/>
</dbReference>
<comment type="caution">
    <text evidence="4">The sequence shown here is derived from an EMBL/GenBank/DDBJ whole genome shotgun (WGS) entry which is preliminary data.</text>
</comment>
<evidence type="ECO:0000313" key="4">
    <source>
        <dbReference type="EMBL" id="KFX47764.1"/>
    </source>
</evidence>
<feature type="compositionally biased region" description="Basic and acidic residues" evidence="1">
    <location>
        <begin position="574"/>
        <end position="585"/>
    </location>
</feature>
<feature type="region of interest" description="Disordered" evidence="1">
    <location>
        <begin position="615"/>
        <end position="643"/>
    </location>
</feature>
<accession>A0A093VCP7</accession>
<protein>
    <submittedName>
        <fullName evidence="4">Vacuolar protein sorting-associated protein 9a</fullName>
    </submittedName>
</protein>
<name>A0A093VCP7_TALMA</name>
<evidence type="ECO:0000259" key="2">
    <source>
        <dbReference type="PROSITE" id="PS51140"/>
    </source>
</evidence>
<feature type="compositionally biased region" description="Basic and acidic residues" evidence="1">
    <location>
        <begin position="1"/>
        <end position="26"/>
    </location>
</feature>
<dbReference type="InterPro" id="IPR003892">
    <property type="entry name" value="CUE"/>
</dbReference>
<dbReference type="EMBL" id="JPOX01000014">
    <property type="protein sequence ID" value="KFX47764.1"/>
    <property type="molecule type" value="Genomic_DNA"/>
</dbReference>
<dbReference type="GO" id="GO:0016192">
    <property type="term" value="P:vesicle-mediated transport"/>
    <property type="evidence" value="ECO:0007669"/>
    <property type="project" value="InterPro"/>
</dbReference>
<dbReference type="PANTHER" id="PTHR23101:SF25">
    <property type="entry name" value="GTPASE-ACTIVATING PROTEIN AND VPS9 DOMAIN-CONTAINING PROTEIN 1"/>
    <property type="match status" value="1"/>
</dbReference>
<dbReference type="InterPro" id="IPR037191">
    <property type="entry name" value="VPS9_dom_sf"/>
</dbReference>
<dbReference type="InterPro" id="IPR009060">
    <property type="entry name" value="UBA-like_sf"/>
</dbReference>
<dbReference type="PANTHER" id="PTHR23101">
    <property type="entry name" value="RAB GDP/GTP EXCHANGE FACTOR"/>
    <property type="match status" value="1"/>
</dbReference>
<evidence type="ECO:0000256" key="1">
    <source>
        <dbReference type="SAM" id="MobiDB-lite"/>
    </source>
</evidence>
<feature type="domain" description="VPS9" evidence="3">
    <location>
        <begin position="395"/>
        <end position="535"/>
    </location>
</feature>
<dbReference type="GO" id="GO:0030139">
    <property type="term" value="C:endocytic vesicle"/>
    <property type="evidence" value="ECO:0007669"/>
    <property type="project" value="TreeGrafter"/>
</dbReference>
<dbReference type="Pfam" id="PF02204">
    <property type="entry name" value="VPS9"/>
    <property type="match status" value="1"/>
</dbReference>
<dbReference type="SMART" id="SM00167">
    <property type="entry name" value="VPS9"/>
    <property type="match status" value="1"/>
</dbReference>
<dbReference type="InterPro" id="IPR041804">
    <property type="entry name" value="Vps9_CUE"/>
</dbReference>
<sequence>MSTSDQRRSSISDDDAKLKDASHANKQDPITTSLDNTGSENAANMAEQETGEPELLHIDPSPMDEPATKSSASTHDANPERLQELSLSVKKPDSLSVQTQIDAPPPPPLKDDAYIDPTPKTPQAPRSPLGLPSEYTEKELPSVPQDEQLEDRQKGGEVNDDDQSEIQSIMEQFSDEMKGPNETEIMSPRLELAEHFMGQQSQFPQRKSSLEPLPQIASNFPTSSGPSSVPSPIIVPKSAPNAGADVPGTPQSTSSRTGLPPPEPEPDQPFDFHRFLEQLRHRTADPVAKFLRSFLTEFGKKQWLVHEQVKIISDFLAFITNKMAQCEVWRHVSDAEFDNAKEGMEKLVMNRLYSQTFSPAIPPPPPVPQSASRSKRRELERIHGPGRRGQHQEDVERDEILAQKIRIYSWIRPEHLDIPPLGNNGRRFINLAQQELSKIKGYRAPRDKVICILNCCKVIFGLLKHSKNPDTSADSFVPILIYVVLKANPEHLVSNVQYILRFRNQDKLGGEAGYYLSSLSGAIQFIETLDRTSLTVSDEEFEKNVEAAVSAIAQENMKAESETSSTQVTPRPSADAERHSQRRDAGPTTTNEGENAPVAGLLRSIQKPLSSIGRIFSEDSEPDRRTQQSSANTPPLPERGPAPERIDAQEAAARQASAEAAEARRIQRVEHRDVVETLSGMFPNLDKDIIDDVVRMKEGRVGLAVDACLALSSTE</sequence>